<protein>
    <submittedName>
        <fullName evidence="1">Carboxyl transferase</fullName>
    </submittedName>
</protein>
<dbReference type="GO" id="GO:0016740">
    <property type="term" value="F:transferase activity"/>
    <property type="evidence" value="ECO:0007669"/>
    <property type="project" value="UniProtKB-KW"/>
</dbReference>
<dbReference type="Gene3D" id="3.90.226.10">
    <property type="entry name" value="2-enoyl-CoA Hydratase, Chain A, domain 1"/>
    <property type="match status" value="2"/>
</dbReference>
<organism evidence="1 2">
    <name type="scientific">Lachnoanaerobaculum umeaense</name>
    <dbReference type="NCBI Taxonomy" id="617123"/>
    <lineage>
        <taxon>Bacteria</taxon>
        <taxon>Bacillati</taxon>
        <taxon>Bacillota</taxon>
        <taxon>Clostridia</taxon>
        <taxon>Lachnospirales</taxon>
        <taxon>Lachnospiraceae</taxon>
        <taxon>Lachnoanaerobaculum</taxon>
    </lineage>
</organism>
<keyword evidence="2" id="KW-1185">Reference proteome</keyword>
<gene>
    <name evidence="1" type="ORF">D4A81_07600</name>
</gene>
<dbReference type="AlphaFoldDB" id="A0A385Q0W0"/>
<dbReference type="PANTHER" id="PTHR43842:SF2">
    <property type="entry name" value="PROPIONYL-COA CARBOXYLASE BETA CHAIN, MITOCHONDRIAL"/>
    <property type="match status" value="1"/>
</dbReference>
<dbReference type="PROSITE" id="PS50989">
    <property type="entry name" value="COA_CT_CTER"/>
    <property type="match status" value="1"/>
</dbReference>
<dbReference type="GO" id="GO:0009317">
    <property type="term" value="C:acetyl-CoA carboxylase complex"/>
    <property type="evidence" value="ECO:0007669"/>
    <property type="project" value="TreeGrafter"/>
</dbReference>
<accession>A0A385Q0W0</accession>
<proteinExistence type="predicted"/>
<dbReference type="EMBL" id="CP032364">
    <property type="protein sequence ID" value="AYA99806.1"/>
    <property type="molecule type" value="Genomic_DNA"/>
</dbReference>
<dbReference type="InterPro" id="IPR029045">
    <property type="entry name" value="ClpP/crotonase-like_dom_sf"/>
</dbReference>
<evidence type="ECO:0000313" key="1">
    <source>
        <dbReference type="EMBL" id="AYA99806.1"/>
    </source>
</evidence>
<evidence type="ECO:0000313" key="2">
    <source>
        <dbReference type="Proteomes" id="UP000265562"/>
    </source>
</evidence>
<dbReference type="InterPro" id="IPR034733">
    <property type="entry name" value="AcCoA_carboxyl_beta"/>
</dbReference>
<dbReference type="InterPro" id="IPR011762">
    <property type="entry name" value="COA_CT_N"/>
</dbReference>
<keyword evidence="1" id="KW-0808">Transferase</keyword>
<dbReference type="RefSeq" id="WP_111524667.1">
    <property type="nucleotide sequence ID" value="NZ_CP032364.1"/>
</dbReference>
<reference evidence="1 2" key="1">
    <citation type="submission" date="2018-09" db="EMBL/GenBank/DDBJ databases">
        <title>Genome sequencing of Lachnoanaerobaculum umeaense DSM 23576.</title>
        <authorList>
            <person name="Kook J.-K."/>
            <person name="Park S.-N."/>
            <person name="Lim Y.K."/>
        </authorList>
    </citation>
    <scope>NUCLEOTIDE SEQUENCE [LARGE SCALE GENOMIC DNA]</scope>
    <source>
        <strain evidence="2">DSM 23576 \ CCUG 58757</strain>
    </source>
</reference>
<dbReference type="PROSITE" id="PS50980">
    <property type="entry name" value="COA_CT_NTER"/>
    <property type="match status" value="1"/>
</dbReference>
<dbReference type="InterPro" id="IPR011763">
    <property type="entry name" value="COA_CT_C"/>
</dbReference>
<name>A0A385Q0W0_9FIRM</name>
<dbReference type="PANTHER" id="PTHR43842">
    <property type="entry name" value="PROPIONYL-COA CARBOXYLASE BETA CHAIN"/>
    <property type="match status" value="1"/>
</dbReference>
<dbReference type="GO" id="GO:0004658">
    <property type="term" value="F:propionyl-CoA carboxylase activity"/>
    <property type="evidence" value="ECO:0007669"/>
    <property type="project" value="TreeGrafter"/>
</dbReference>
<dbReference type="Proteomes" id="UP000265562">
    <property type="component" value="Chromosome"/>
</dbReference>
<dbReference type="OrthoDB" id="9803706at2"/>
<sequence length="483" mass="52651">MAQIGVSAMKRIEDLLDIGSFVEIGSYISSRNTDFNLSDKDTPKDGVWTGYGTINDSLVYVYSQDSSVLGGSIGEMHAKKIVALYDMAMKMGAPVIGLIDCAGLRLEESFDALDAFGKIYLAQTKASGVIPQIQAVFGLSGGGMAISNGLSDFVFMEQDKAKVFVNSPNAIAGNSQDKNDFSSAKFQSESTALVDFIGTETEIISGIRELISVLPANNEDDMSYIECSDDLNRTTPELIDRISDPALAMNTISDSGYVLEVKKNYAREMFTGFIRLNGNTVGVVANRRVLYDEKGEIAQEFENVLSHQGSDKAAGFIEFCDAFNIPMLTLVDVKGYRATKCSEKRMPKSGAGLTFAYANATVPKVSLIVGDAYGSAALSMNSKSIGADIVFAWESAKMGMMNASEAVKIIYSKEIDSSEDIKSTLDEKIKEYENLQNSVVYAARRGYVDDIITVADTRKRLIAAFEMLFTKKEDRPYKKHGTI</sequence>
<dbReference type="InterPro" id="IPR051047">
    <property type="entry name" value="AccD/PCCB"/>
</dbReference>
<dbReference type="Pfam" id="PF01039">
    <property type="entry name" value="Carboxyl_trans"/>
    <property type="match status" value="1"/>
</dbReference>
<dbReference type="SUPFAM" id="SSF52096">
    <property type="entry name" value="ClpP/crotonase"/>
    <property type="match status" value="2"/>
</dbReference>
<dbReference type="KEGG" id="lua:D4A81_07600"/>